<sequence length="235" mass="25544">MEILLKSFFCFFIMVTLAGFVSVRAQTTSTMMNTVMDTGSGESMTTVTAEKTDMTTSQKTTEAVTGTTGGEEKTTDTVGEGTGETGTGNTGRPTEIVTDALTTMSTRGETPDGNTPMQCYQCVSGAEDDECAAKQMANSMTTDCDGNCWITAFYEESDKFVNLTRSCAEMECTDMNQKDFKCENIEKNDDTKQKCTYCCSTDKCNGMSDASYLRYNGVILMVTIIANGVFYSQVL</sequence>
<accession>A0A9Q1HG24</accession>
<feature type="compositionally biased region" description="Gly residues" evidence="1">
    <location>
        <begin position="80"/>
        <end position="89"/>
    </location>
</feature>
<evidence type="ECO:0000256" key="1">
    <source>
        <dbReference type="SAM" id="MobiDB-lite"/>
    </source>
</evidence>
<feature type="compositionally biased region" description="Polar residues" evidence="1">
    <location>
        <begin position="48"/>
        <end position="59"/>
    </location>
</feature>
<keyword evidence="2" id="KW-0812">Transmembrane</keyword>
<feature type="transmembrane region" description="Helical" evidence="2">
    <location>
        <begin position="212"/>
        <end position="231"/>
    </location>
</feature>
<keyword evidence="5" id="KW-1185">Reference proteome</keyword>
<name>A0A9Q1HG24_HOLLE</name>
<organism evidence="4 5">
    <name type="scientific">Holothuria leucospilota</name>
    <name type="common">Black long sea cucumber</name>
    <name type="synonym">Mertensiothuria leucospilota</name>
    <dbReference type="NCBI Taxonomy" id="206669"/>
    <lineage>
        <taxon>Eukaryota</taxon>
        <taxon>Metazoa</taxon>
        <taxon>Echinodermata</taxon>
        <taxon>Eleutherozoa</taxon>
        <taxon>Echinozoa</taxon>
        <taxon>Holothuroidea</taxon>
        <taxon>Aspidochirotacea</taxon>
        <taxon>Aspidochirotida</taxon>
        <taxon>Holothuriidae</taxon>
        <taxon>Holothuria</taxon>
    </lineage>
</organism>
<evidence type="ECO:0000313" key="4">
    <source>
        <dbReference type="EMBL" id="KAJ8043711.1"/>
    </source>
</evidence>
<evidence type="ECO:0000256" key="3">
    <source>
        <dbReference type="SAM" id="SignalP"/>
    </source>
</evidence>
<dbReference type="Proteomes" id="UP001152320">
    <property type="component" value="Chromosome 4"/>
</dbReference>
<protein>
    <submittedName>
        <fullName evidence="4">Uncharacterized protein</fullName>
    </submittedName>
</protein>
<evidence type="ECO:0000256" key="2">
    <source>
        <dbReference type="SAM" id="Phobius"/>
    </source>
</evidence>
<feature type="chain" id="PRO_5040500757" evidence="3">
    <location>
        <begin position="26"/>
        <end position="235"/>
    </location>
</feature>
<keyword evidence="3" id="KW-0732">Signal</keyword>
<proteinExistence type="predicted"/>
<gene>
    <name evidence="4" type="ORF">HOLleu_10921</name>
</gene>
<evidence type="ECO:0000313" key="5">
    <source>
        <dbReference type="Proteomes" id="UP001152320"/>
    </source>
</evidence>
<dbReference type="AlphaFoldDB" id="A0A9Q1HG24"/>
<dbReference type="EMBL" id="JAIZAY010000004">
    <property type="protein sequence ID" value="KAJ8043711.1"/>
    <property type="molecule type" value="Genomic_DNA"/>
</dbReference>
<feature type="region of interest" description="Disordered" evidence="1">
    <location>
        <begin position="48"/>
        <end position="94"/>
    </location>
</feature>
<comment type="caution">
    <text evidence="4">The sequence shown here is derived from an EMBL/GenBank/DDBJ whole genome shotgun (WGS) entry which is preliminary data.</text>
</comment>
<keyword evidence="2" id="KW-1133">Transmembrane helix</keyword>
<feature type="signal peptide" evidence="3">
    <location>
        <begin position="1"/>
        <end position="25"/>
    </location>
</feature>
<reference evidence="4" key="1">
    <citation type="submission" date="2021-10" db="EMBL/GenBank/DDBJ databases">
        <title>Tropical sea cucumber genome reveals ecological adaptation and Cuvierian tubules defense mechanism.</title>
        <authorList>
            <person name="Chen T."/>
        </authorList>
    </citation>
    <scope>NUCLEOTIDE SEQUENCE</scope>
    <source>
        <strain evidence="4">Nanhai2018</strain>
        <tissue evidence="4">Muscle</tissue>
    </source>
</reference>
<keyword evidence="2" id="KW-0472">Membrane</keyword>